<evidence type="ECO:0000256" key="1">
    <source>
        <dbReference type="SAM" id="Phobius"/>
    </source>
</evidence>
<feature type="transmembrane region" description="Helical" evidence="1">
    <location>
        <begin position="81"/>
        <end position="100"/>
    </location>
</feature>
<organism evidence="2 3">
    <name type="scientific">Streptomyces humicola</name>
    <dbReference type="NCBI Taxonomy" id="2953240"/>
    <lineage>
        <taxon>Bacteria</taxon>
        <taxon>Bacillati</taxon>
        <taxon>Actinomycetota</taxon>
        <taxon>Actinomycetes</taxon>
        <taxon>Kitasatosporales</taxon>
        <taxon>Streptomycetaceae</taxon>
        <taxon>Streptomyces</taxon>
    </lineage>
</organism>
<evidence type="ECO:0000313" key="3">
    <source>
        <dbReference type="Proteomes" id="UP001057702"/>
    </source>
</evidence>
<keyword evidence="1" id="KW-0472">Membrane</keyword>
<dbReference type="Proteomes" id="UP001057702">
    <property type="component" value="Unassembled WGS sequence"/>
</dbReference>
<reference evidence="2" key="1">
    <citation type="submission" date="2022-06" db="EMBL/GenBank/DDBJ databases">
        <title>Draft genome sequence of Streptomyces sp. RB6PN25 isolated from peat swamp forest in Thailand.</title>
        <authorList>
            <person name="Duangmal K."/>
            <person name="Klaysubun C."/>
        </authorList>
    </citation>
    <scope>NUCLEOTIDE SEQUENCE</scope>
    <source>
        <strain evidence="2">RB6PN25</strain>
    </source>
</reference>
<keyword evidence="3" id="KW-1185">Reference proteome</keyword>
<accession>A0ABT1PWZ7</accession>
<proteinExistence type="predicted"/>
<sequence>MSRPVAAVGAAALIVEALVIAFVNVVLGLAVKQQSMSFGGIAPKAMSAGAFVAGALFALFLLVCAALLIRIAATDRAPGRLGSVVLIVCAVVHGVLGAAVVGIVGWAAFAAAMVVLGLLVWTLLSYARNGGSTNGASPTSP</sequence>
<feature type="transmembrane region" description="Helical" evidence="1">
    <location>
        <begin position="45"/>
        <end position="69"/>
    </location>
</feature>
<name>A0ABT1PWZ7_9ACTN</name>
<dbReference type="EMBL" id="JANFNG010000012">
    <property type="protein sequence ID" value="MCQ4082191.1"/>
    <property type="molecule type" value="Genomic_DNA"/>
</dbReference>
<keyword evidence="1" id="KW-1133">Transmembrane helix</keyword>
<protein>
    <recommendedName>
        <fullName evidence="4">Integral membrane protein</fullName>
    </recommendedName>
</protein>
<evidence type="ECO:0000313" key="2">
    <source>
        <dbReference type="EMBL" id="MCQ4082191.1"/>
    </source>
</evidence>
<feature type="transmembrane region" description="Helical" evidence="1">
    <location>
        <begin position="106"/>
        <end position="124"/>
    </location>
</feature>
<gene>
    <name evidence="2" type="ORF">NGB36_16645</name>
</gene>
<evidence type="ECO:0008006" key="4">
    <source>
        <dbReference type="Google" id="ProtNLM"/>
    </source>
</evidence>
<comment type="caution">
    <text evidence="2">The sequence shown here is derived from an EMBL/GenBank/DDBJ whole genome shotgun (WGS) entry which is preliminary data.</text>
</comment>
<dbReference type="RefSeq" id="WP_255921105.1">
    <property type="nucleotide sequence ID" value="NZ_JANFNG010000012.1"/>
</dbReference>
<keyword evidence="1" id="KW-0812">Transmembrane</keyword>